<dbReference type="RefSeq" id="WP_175476523.1">
    <property type="nucleotide sequence ID" value="NZ_FOBS01000019.1"/>
</dbReference>
<evidence type="ECO:0000313" key="3">
    <source>
        <dbReference type="Proteomes" id="UP000198744"/>
    </source>
</evidence>
<dbReference type="InterPro" id="IPR012902">
    <property type="entry name" value="N_methyl_site"/>
</dbReference>
<name>A0A1H7Z174_9BACT</name>
<gene>
    <name evidence="2" type="ORF">SAMN04489760_11958</name>
</gene>
<dbReference type="NCBIfam" id="TIGR02532">
    <property type="entry name" value="IV_pilin_GFxxxE"/>
    <property type="match status" value="1"/>
</dbReference>
<dbReference type="Proteomes" id="UP000198744">
    <property type="component" value="Unassembled WGS sequence"/>
</dbReference>
<dbReference type="SUPFAM" id="SSF54523">
    <property type="entry name" value="Pili subunits"/>
    <property type="match status" value="1"/>
</dbReference>
<reference evidence="2 3" key="1">
    <citation type="submission" date="2016-10" db="EMBL/GenBank/DDBJ databases">
        <authorList>
            <person name="de Groot N.N."/>
        </authorList>
    </citation>
    <scope>NUCLEOTIDE SEQUENCE [LARGE SCALE GENOMIC DNA]</scope>
    <source>
        <strain evidence="2 3">DSM 8423</strain>
    </source>
</reference>
<dbReference type="AlphaFoldDB" id="A0A1H7Z174"/>
<dbReference type="EMBL" id="FOBS01000019">
    <property type="protein sequence ID" value="SEM51921.1"/>
    <property type="molecule type" value="Genomic_DNA"/>
</dbReference>
<proteinExistence type="predicted"/>
<organism evidence="2 3">
    <name type="scientific">Syntrophus gentianae</name>
    <dbReference type="NCBI Taxonomy" id="43775"/>
    <lineage>
        <taxon>Bacteria</taxon>
        <taxon>Pseudomonadati</taxon>
        <taxon>Thermodesulfobacteriota</taxon>
        <taxon>Syntrophia</taxon>
        <taxon>Syntrophales</taxon>
        <taxon>Syntrophaceae</taxon>
        <taxon>Syntrophus</taxon>
    </lineage>
</organism>
<keyword evidence="3" id="KW-1185">Reference proteome</keyword>
<feature type="transmembrane region" description="Helical" evidence="1">
    <location>
        <begin position="6"/>
        <end position="26"/>
    </location>
</feature>
<dbReference type="InterPro" id="IPR045584">
    <property type="entry name" value="Pilin-like"/>
</dbReference>
<sequence>MNNRAYTLIELIVVLALVSAMLLIALPSLQDTLSAYPVWTEARKLAERIEESRNKASREQMDYTLHVDLEKGLLWTCRRSEPAESQDRSGNSVWTLPKGVRITGIRCGSGEIRKTGESQILFSGQGYAQSAVIYLHRDDLSVSLTVLPFMKAVQIQEESIEDPQESSATDEE</sequence>
<dbReference type="STRING" id="43775.SAMN04489760_11958"/>
<keyword evidence="1" id="KW-0472">Membrane</keyword>
<keyword evidence="1" id="KW-0812">Transmembrane</keyword>
<dbReference type="Pfam" id="PF07963">
    <property type="entry name" value="N_methyl"/>
    <property type="match status" value="1"/>
</dbReference>
<protein>
    <submittedName>
        <fullName evidence="2">General secretion pathway protein H</fullName>
    </submittedName>
</protein>
<accession>A0A1H7Z174</accession>
<keyword evidence="1" id="KW-1133">Transmembrane helix</keyword>
<evidence type="ECO:0000256" key="1">
    <source>
        <dbReference type="SAM" id="Phobius"/>
    </source>
</evidence>
<evidence type="ECO:0000313" key="2">
    <source>
        <dbReference type="EMBL" id="SEM51921.1"/>
    </source>
</evidence>